<evidence type="ECO:0000259" key="9">
    <source>
        <dbReference type="PROSITE" id="PS51412"/>
    </source>
</evidence>
<keyword evidence="11" id="KW-1185">Reference proteome</keyword>
<keyword evidence="5" id="KW-0204">Cytolysis</keyword>
<gene>
    <name evidence="10" type="ORF">JOB18_022539</name>
</gene>
<dbReference type="InterPro" id="IPR020863">
    <property type="entry name" value="MACPF_CS"/>
</dbReference>
<keyword evidence="7" id="KW-1015">Disulfide bond</keyword>
<dbReference type="PROSITE" id="PS50004">
    <property type="entry name" value="C2"/>
    <property type="match status" value="1"/>
</dbReference>
<dbReference type="PROSITE" id="PS00279">
    <property type="entry name" value="MACPF_1"/>
    <property type="match status" value="1"/>
</dbReference>
<dbReference type="GO" id="GO:0001771">
    <property type="term" value="P:immunological synapse formation"/>
    <property type="evidence" value="ECO:0007669"/>
    <property type="project" value="TreeGrafter"/>
</dbReference>
<dbReference type="PROSITE" id="PS51412">
    <property type="entry name" value="MACPF_2"/>
    <property type="match status" value="1"/>
</dbReference>
<comment type="subcellular location">
    <subcellularLocation>
        <location evidence="1">Membrane</location>
    </subcellularLocation>
    <subcellularLocation>
        <location evidence="2">Secreted</location>
    </subcellularLocation>
</comment>
<dbReference type="InterPro" id="IPR052784">
    <property type="entry name" value="Perforin-1_pore-forming"/>
</dbReference>
<evidence type="ECO:0000256" key="4">
    <source>
        <dbReference type="ARBA" id="ARBA00022525"/>
    </source>
</evidence>
<dbReference type="GO" id="GO:0051607">
    <property type="term" value="P:defense response to virus"/>
    <property type="evidence" value="ECO:0007669"/>
    <property type="project" value="TreeGrafter"/>
</dbReference>
<evidence type="ECO:0000313" key="10">
    <source>
        <dbReference type="EMBL" id="KAG7485987.1"/>
    </source>
</evidence>
<organism evidence="10 11">
    <name type="scientific">Solea senegalensis</name>
    <name type="common">Senegalese sole</name>
    <dbReference type="NCBI Taxonomy" id="28829"/>
    <lineage>
        <taxon>Eukaryota</taxon>
        <taxon>Metazoa</taxon>
        <taxon>Chordata</taxon>
        <taxon>Craniata</taxon>
        <taxon>Vertebrata</taxon>
        <taxon>Euteleostomi</taxon>
        <taxon>Actinopterygii</taxon>
        <taxon>Neopterygii</taxon>
        <taxon>Teleostei</taxon>
        <taxon>Neoteleostei</taxon>
        <taxon>Acanthomorphata</taxon>
        <taxon>Carangaria</taxon>
        <taxon>Pleuronectiformes</taxon>
        <taxon>Pleuronectoidei</taxon>
        <taxon>Soleidae</taxon>
        <taxon>Solea</taxon>
    </lineage>
</organism>
<evidence type="ECO:0000256" key="1">
    <source>
        <dbReference type="ARBA" id="ARBA00004370"/>
    </source>
</evidence>
<evidence type="ECO:0000256" key="6">
    <source>
        <dbReference type="ARBA" id="ARBA00023136"/>
    </source>
</evidence>
<evidence type="ECO:0000256" key="2">
    <source>
        <dbReference type="ARBA" id="ARBA00004613"/>
    </source>
</evidence>
<dbReference type="GO" id="GO:0022829">
    <property type="term" value="F:wide pore channel activity"/>
    <property type="evidence" value="ECO:0007669"/>
    <property type="project" value="TreeGrafter"/>
</dbReference>
<proteinExistence type="inferred from homology"/>
<dbReference type="GO" id="GO:0016020">
    <property type="term" value="C:membrane"/>
    <property type="evidence" value="ECO:0007669"/>
    <property type="project" value="UniProtKB-SubCell"/>
</dbReference>
<sequence>MYIKVLSLSHSTAESPHLQQTRGVTWSQNRVCLTPAMLVLSDHAPLYQSLLLFLFHLSPVLSCPGPPSLCRAAPFVPGHNLAGEGYNVVTMRRQGAYVIDMKTSLKPSGTCELHINPLQGNKLQKTPLSVVDWRSYSRCTANLISRKLSTSSALLQEYTNQESSGWKLGFDLSRIVSVGLDVGGTRSNAYNFASSRTKEDHYSFSIHTITCSHYSYRLSNKRPLSSEFKRDLENLPNSYSSSTKASYRRIITIYGTHYINKVYLGGRYRQIVATRTCLSKLNGFTSSQTHHCLSRGIKLGLGMLSLSPSFKTCSKVLKNKDTATSYSSGLYQQLTEVIGGTGWVGSFALTKNDSVGFQKWLKTLKDHPDVVRYTLRPLYALVPRSSQKLGLKKAIQDYLKENVIKKSTTSPSCGNRYPNLDSSCCPKQAKKGRLVVTIVRAWGLKGDFFGKTEAFVKMWYGGKYHKTHRIRSNSPRWNSRYDLGNVDTHMSLKIEVWDKDVYFDDRLGSCSKSLLKGTRTFTCRLKKGYVEIKYSLTCDRHLTGDQCQKYNPSP</sequence>
<keyword evidence="6" id="KW-0472">Membrane</keyword>
<protein>
    <submittedName>
        <fullName evidence="10">Perforin-1-like</fullName>
    </submittedName>
</protein>
<feature type="domain" description="MACPF" evidence="9">
    <location>
        <begin position="66"/>
        <end position="410"/>
    </location>
</feature>
<keyword evidence="4" id="KW-0964">Secreted</keyword>
<name>A0AAV6Q7F3_SOLSE</name>
<evidence type="ECO:0000313" key="11">
    <source>
        <dbReference type="Proteomes" id="UP000693946"/>
    </source>
</evidence>
<comment type="caution">
    <text evidence="10">The sequence shown here is derived from an EMBL/GenBank/DDBJ whole genome shotgun (WGS) entry which is preliminary data.</text>
</comment>
<dbReference type="EMBL" id="JAGKHQ010000018">
    <property type="protein sequence ID" value="KAG7485987.1"/>
    <property type="molecule type" value="Genomic_DNA"/>
</dbReference>
<dbReference type="PANTHER" id="PTHR46096:SF1">
    <property type="entry name" value="PERFORIN 1.5"/>
    <property type="match status" value="1"/>
</dbReference>
<evidence type="ECO:0000259" key="8">
    <source>
        <dbReference type="PROSITE" id="PS50004"/>
    </source>
</evidence>
<dbReference type="GO" id="GO:0001913">
    <property type="term" value="P:T cell mediated cytotoxicity"/>
    <property type="evidence" value="ECO:0007669"/>
    <property type="project" value="TreeGrafter"/>
</dbReference>
<comment type="similarity">
    <text evidence="3">Belongs to the complement C6/C7/C8/C9 family.</text>
</comment>
<dbReference type="GO" id="GO:0005576">
    <property type="term" value="C:extracellular region"/>
    <property type="evidence" value="ECO:0007669"/>
    <property type="project" value="UniProtKB-SubCell"/>
</dbReference>
<dbReference type="GO" id="GO:0031640">
    <property type="term" value="P:killing of cells of another organism"/>
    <property type="evidence" value="ECO:0007669"/>
    <property type="project" value="UniProtKB-KW"/>
</dbReference>
<dbReference type="SMART" id="SM00239">
    <property type="entry name" value="C2"/>
    <property type="match status" value="1"/>
</dbReference>
<dbReference type="SMART" id="SM00457">
    <property type="entry name" value="MACPF"/>
    <property type="match status" value="1"/>
</dbReference>
<dbReference type="AlphaFoldDB" id="A0AAV6Q7F3"/>
<evidence type="ECO:0000256" key="3">
    <source>
        <dbReference type="ARBA" id="ARBA00009214"/>
    </source>
</evidence>
<feature type="domain" description="C2" evidence="8">
    <location>
        <begin position="412"/>
        <end position="534"/>
    </location>
</feature>
<evidence type="ECO:0000256" key="5">
    <source>
        <dbReference type="ARBA" id="ARBA00022852"/>
    </source>
</evidence>
<evidence type="ECO:0000256" key="7">
    <source>
        <dbReference type="ARBA" id="ARBA00023157"/>
    </source>
</evidence>
<dbReference type="InterPro" id="IPR020864">
    <property type="entry name" value="MACPF"/>
</dbReference>
<reference evidence="10 11" key="1">
    <citation type="journal article" date="2021" name="Sci. Rep.">
        <title>Chromosome anchoring in Senegalese sole (Solea senegalensis) reveals sex-associated markers and genome rearrangements in flatfish.</title>
        <authorList>
            <person name="Guerrero-Cozar I."/>
            <person name="Gomez-Garrido J."/>
            <person name="Berbel C."/>
            <person name="Martinez-Blanch J.F."/>
            <person name="Alioto T."/>
            <person name="Claros M.G."/>
            <person name="Gagnaire P.A."/>
            <person name="Manchado M."/>
        </authorList>
    </citation>
    <scope>NUCLEOTIDE SEQUENCE [LARGE SCALE GENOMIC DNA]</scope>
    <source>
        <strain evidence="10">Sse05_10M</strain>
    </source>
</reference>
<dbReference type="PANTHER" id="PTHR46096">
    <property type="entry name" value="PERFORIN-1"/>
    <property type="match status" value="1"/>
</dbReference>
<dbReference type="InterPro" id="IPR000008">
    <property type="entry name" value="C2_dom"/>
</dbReference>
<dbReference type="Pfam" id="PF01823">
    <property type="entry name" value="MACPF"/>
    <property type="match status" value="1"/>
</dbReference>
<dbReference type="Pfam" id="PF00168">
    <property type="entry name" value="C2"/>
    <property type="match status" value="1"/>
</dbReference>
<accession>A0AAV6Q7F3</accession>
<dbReference type="Proteomes" id="UP000693946">
    <property type="component" value="Linkage Group LG6"/>
</dbReference>